<evidence type="ECO:0000256" key="9">
    <source>
        <dbReference type="ARBA" id="ARBA00023180"/>
    </source>
</evidence>
<feature type="region of interest" description="Disordered" evidence="11">
    <location>
        <begin position="362"/>
        <end position="400"/>
    </location>
</feature>
<dbReference type="PANTHER" id="PTHR24246">
    <property type="entry name" value="OLFACTORY RECEPTOR AND ADENOSINE RECEPTOR"/>
    <property type="match status" value="1"/>
</dbReference>
<dbReference type="InterPro" id="IPR000276">
    <property type="entry name" value="GPCR_Rhodpsn"/>
</dbReference>
<dbReference type="PROSITE" id="PS50262">
    <property type="entry name" value="G_PROTEIN_RECEP_F1_2"/>
    <property type="match status" value="1"/>
</dbReference>
<dbReference type="AlphaFoldDB" id="A0AA38M386"/>
<dbReference type="Proteomes" id="UP001168821">
    <property type="component" value="Unassembled WGS sequence"/>
</dbReference>
<evidence type="ECO:0000256" key="12">
    <source>
        <dbReference type="SAM" id="Phobius"/>
    </source>
</evidence>
<dbReference type="Pfam" id="PF00001">
    <property type="entry name" value="7tm_1"/>
    <property type="match status" value="1"/>
</dbReference>
<evidence type="ECO:0000256" key="7">
    <source>
        <dbReference type="ARBA" id="ARBA00023136"/>
    </source>
</evidence>
<accession>A0AA38M386</accession>
<dbReference type="GO" id="GO:0007189">
    <property type="term" value="P:adenylate cyclase-activating G protein-coupled receptor signaling pathway"/>
    <property type="evidence" value="ECO:0007669"/>
    <property type="project" value="TreeGrafter"/>
</dbReference>
<organism evidence="14 15">
    <name type="scientific">Zophobas morio</name>
    <dbReference type="NCBI Taxonomy" id="2755281"/>
    <lineage>
        <taxon>Eukaryota</taxon>
        <taxon>Metazoa</taxon>
        <taxon>Ecdysozoa</taxon>
        <taxon>Arthropoda</taxon>
        <taxon>Hexapoda</taxon>
        <taxon>Insecta</taxon>
        <taxon>Pterygota</taxon>
        <taxon>Neoptera</taxon>
        <taxon>Endopterygota</taxon>
        <taxon>Coleoptera</taxon>
        <taxon>Polyphaga</taxon>
        <taxon>Cucujiformia</taxon>
        <taxon>Tenebrionidae</taxon>
        <taxon>Zophobas</taxon>
    </lineage>
</organism>
<evidence type="ECO:0000256" key="6">
    <source>
        <dbReference type="ARBA" id="ARBA00023040"/>
    </source>
</evidence>
<comment type="subcellular location">
    <subcellularLocation>
        <location evidence="1">Cell membrane</location>
        <topology evidence="1">Multi-pass membrane protein</topology>
    </subcellularLocation>
</comment>
<dbReference type="PRINTS" id="PR00237">
    <property type="entry name" value="GPCRRHODOPSN"/>
</dbReference>
<keyword evidence="15" id="KW-1185">Reference proteome</keyword>
<keyword evidence="7 12" id="KW-0472">Membrane</keyword>
<dbReference type="EMBL" id="JALNTZ010000008">
    <property type="protein sequence ID" value="KAJ3642143.1"/>
    <property type="molecule type" value="Genomic_DNA"/>
</dbReference>
<proteinExistence type="inferred from homology"/>
<gene>
    <name evidence="14" type="ORF">Zmor_024952</name>
</gene>
<dbReference type="Gene3D" id="1.20.1070.10">
    <property type="entry name" value="Rhodopsin 7-helix transmembrane proteins"/>
    <property type="match status" value="1"/>
</dbReference>
<feature type="transmembrane region" description="Helical" evidence="12">
    <location>
        <begin position="25"/>
        <end position="46"/>
    </location>
</feature>
<keyword evidence="8" id="KW-0675">Receptor</keyword>
<keyword evidence="5 12" id="KW-1133">Transmembrane helix</keyword>
<dbReference type="InterPro" id="IPR017452">
    <property type="entry name" value="GPCR_Rhodpsn_7TM"/>
</dbReference>
<evidence type="ECO:0000256" key="4">
    <source>
        <dbReference type="ARBA" id="ARBA00022692"/>
    </source>
</evidence>
<dbReference type="GO" id="GO:0005886">
    <property type="term" value="C:plasma membrane"/>
    <property type="evidence" value="ECO:0007669"/>
    <property type="project" value="UniProtKB-SubCell"/>
</dbReference>
<name>A0AA38M386_9CUCU</name>
<evidence type="ECO:0000256" key="2">
    <source>
        <dbReference type="ARBA" id="ARBA00010663"/>
    </source>
</evidence>
<comment type="similarity">
    <text evidence="2">Belongs to the G-protein coupled receptor 1 family.</text>
</comment>
<feature type="transmembrane region" description="Helical" evidence="12">
    <location>
        <begin position="91"/>
        <end position="114"/>
    </location>
</feature>
<evidence type="ECO:0000256" key="11">
    <source>
        <dbReference type="SAM" id="MobiDB-lite"/>
    </source>
</evidence>
<sequence>MGWHNDDHFDGRCFFLHVMDYNYLVFLYFGTIITPALFMAAFYAHIYRVVLKQLRAIVTMNPENGRSSSGGTMLRMLGAAQKREVKATQNLAIIVLFFMICWIPLYTINCVLAFCHDCKVDSSFMFSCIILSHLNSAGNPLLYAYHLRDFRSALKNFFCNLFGYKEAQTPNARPSCNYNDRLSRNNTEKARSNSQIYYQKKSEVRMTTTAATIAVASAETNRHIWTLPEGSSDSSDSLKHNEKVSIVRPATPYRPHQTNDVSQINPSYVESSSVDEESDDVFIDDSLPFTEFKHDLETNLTDKIKNELKIVSETKPLSNSSPQLSRGLFFVESDVRKPFARSYSSMDGGELKKIQKSPFRARIFKNRPKLGRSLSDEGTTSNESMARKSNGTVPRSSCGS</sequence>
<evidence type="ECO:0000313" key="15">
    <source>
        <dbReference type="Proteomes" id="UP001168821"/>
    </source>
</evidence>
<feature type="domain" description="G-protein coupled receptors family 1 profile" evidence="13">
    <location>
        <begin position="13"/>
        <end position="143"/>
    </location>
</feature>
<protein>
    <recommendedName>
        <fullName evidence="13">G-protein coupled receptors family 1 profile domain-containing protein</fullName>
    </recommendedName>
</protein>
<evidence type="ECO:0000256" key="1">
    <source>
        <dbReference type="ARBA" id="ARBA00004651"/>
    </source>
</evidence>
<keyword evidence="10" id="KW-0807">Transducer</keyword>
<evidence type="ECO:0000256" key="8">
    <source>
        <dbReference type="ARBA" id="ARBA00023170"/>
    </source>
</evidence>
<evidence type="ECO:0000256" key="10">
    <source>
        <dbReference type="ARBA" id="ARBA00023224"/>
    </source>
</evidence>
<evidence type="ECO:0000313" key="14">
    <source>
        <dbReference type="EMBL" id="KAJ3642143.1"/>
    </source>
</evidence>
<dbReference type="GO" id="GO:0001973">
    <property type="term" value="P:G protein-coupled adenosine receptor signaling pathway"/>
    <property type="evidence" value="ECO:0007669"/>
    <property type="project" value="TreeGrafter"/>
</dbReference>
<keyword evidence="9" id="KW-0325">Glycoprotein</keyword>
<evidence type="ECO:0000256" key="3">
    <source>
        <dbReference type="ARBA" id="ARBA00022475"/>
    </source>
</evidence>
<keyword evidence="3" id="KW-1003">Cell membrane</keyword>
<reference evidence="14" key="1">
    <citation type="journal article" date="2023" name="G3 (Bethesda)">
        <title>Whole genome assemblies of Zophobas morio and Tenebrio molitor.</title>
        <authorList>
            <person name="Kaur S."/>
            <person name="Stinson S.A."/>
            <person name="diCenzo G.C."/>
        </authorList>
    </citation>
    <scope>NUCLEOTIDE SEQUENCE</scope>
    <source>
        <strain evidence="14">QUZm001</strain>
    </source>
</reference>
<feature type="compositionally biased region" description="Polar residues" evidence="11">
    <location>
        <begin position="376"/>
        <end position="400"/>
    </location>
</feature>
<keyword evidence="6" id="KW-0297">G-protein coupled receptor</keyword>
<dbReference type="SUPFAM" id="SSF81321">
    <property type="entry name" value="Family A G protein-coupled receptor-like"/>
    <property type="match status" value="1"/>
</dbReference>
<evidence type="ECO:0000256" key="5">
    <source>
        <dbReference type="ARBA" id="ARBA00022989"/>
    </source>
</evidence>
<comment type="caution">
    <text evidence="14">The sequence shown here is derived from an EMBL/GenBank/DDBJ whole genome shotgun (WGS) entry which is preliminary data.</text>
</comment>
<keyword evidence="4 12" id="KW-0812">Transmembrane</keyword>
<evidence type="ECO:0000259" key="13">
    <source>
        <dbReference type="PROSITE" id="PS50262"/>
    </source>
</evidence>
<dbReference type="GO" id="GO:0004930">
    <property type="term" value="F:G protein-coupled receptor activity"/>
    <property type="evidence" value="ECO:0007669"/>
    <property type="project" value="UniProtKB-KW"/>
</dbReference>
<dbReference type="PANTHER" id="PTHR24246:SF27">
    <property type="entry name" value="ADENOSINE RECEPTOR, ISOFORM A"/>
    <property type="match status" value="1"/>
</dbReference>